<dbReference type="STRING" id="1777138.AWB77_01824"/>
<dbReference type="NCBIfam" id="TIGR01845">
    <property type="entry name" value="outer_NodT"/>
    <property type="match status" value="1"/>
</dbReference>
<sequence>MRRAACALACVLVAACSTVPDYRRPEVAVPAHFASAPGWSVASPSDQQARGPWWTLFQDPTLDALEARVDVSNQTLKKAVAQLQQARAMIDYQRAGFWPTISTSLSQNRTRTSANLEGKSLAGKTVPDYAVGLSASWEPDLFGRIHDATLNAQANADASAADVEAMRLSVTSQVAIDYFNLRSLDTQKKLLDDSIDAYSAALKLLDQQLANGAIDASAVAQAQAQLESTRTQATDTASQRSQLEHAIATLVGQPASTFSIAPVVQPFALPAIPVALPSQLLERRPDVAAAERRVFAANAQIGVARAAYFPSLVLGANVGLESTFFAPWLTAPSLFWSLGPQLAATIFDGGRRSAMLADAHAQYEGAAADYRQTVLTSFQQVEDDLTALTALADEARSQRRASDAAALSLTLTNNRFEAGAVSYLDVVTAQTIALSNERTADQIDARRAIASVGLLVALGGDWNGSGKRAAE</sequence>
<comment type="similarity">
    <text evidence="1 2">Belongs to the outer membrane factor (OMF) (TC 1.B.17) family.</text>
</comment>
<dbReference type="Proteomes" id="UP000054903">
    <property type="component" value="Unassembled WGS sequence"/>
</dbReference>
<gene>
    <name evidence="3" type="ORF">AWB77_01824</name>
</gene>
<evidence type="ECO:0000313" key="4">
    <source>
        <dbReference type="Proteomes" id="UP000054903"/>
    </source>
</evidence>
<evidence type="ECO:0000256" key="1">
    <source>
        <dbReference type="ARBA" id="ARBA00007613"/>
    </source>
</evidence>
<keyword evidence="2" id="KW-1134">Transmembrane beta strand</keyword>
<keyword evidence="2" id="KW-0564">Palmitate</keyword>
<dbReference type="GO" id="GO:0005886">
    <property type="term" value="C:plasma membrane"/>
    <property type="evidence" value="ECO:0007669"/>
    <property type="project" value="UniProtKB-SubCell"/>
</dbReference>
<accession>A0A158AHR0</accession>
<keyword evidence="4" id="KW-1185">Reference proteome</keyword>
<dbReference type="Gene3D" id="1.20.1600.10">
    <property type="entry name" value="Outer membrane efflux proteins (OEP)"/>
    <property type="match status" value="1"/>
</dbReference>
<keyword evidence="2" id="KW-0449">Lipoprotein</keyword>
<dbReference type="Pfam" id="PF02321">
    <property type="entry name" value="OEP"/>
    <property type="match status" value="2"/>
</dbReference>
<proteinExistence type="inferred from homology"/>
<protein>
    <submittedName>
        <fullName evidence="3">RND transporter</fullName>
    </submittedName>
</protein>
<evidence type="ECO:0000256" key="2">
    <source>
        <dbReference type="RuleBase" id="RU362097"/>
    </source>
</evidence>
<dbReference type="InterPro" id="IPR003423">
    <property type="entry name" value="OMP_efflux"/>
</dbReference>
<comment type="caution">
    <text evidence="3">The sequence shown here is derived from an EMBL/GenBank/DDBJ whole genome shotgun (WGS) entry which is preliminary data.</text>
</comment>
<dbReference type="AlphaFoldDB" id="A0A158AHR0"/>
<evidence type="ECO:0000313" key="3">
    <source>
        <dbReference type="EMBL" id="SAK57441.1"/>
    </source>
</evidence>
<dbReference type="PANTHER" id="PTHR30203">
    <property type="entry name" value="OUTER MEMBRANE CATION EFFLUX PROTEIN"/>
    <property type="match status" value="1"/>
</dbReference>
<dbReference type="SUPFAM" id="SSF56954">
    <property type="entry name" value="Outer membrane efflux proteins (OEP)"/>
    <property type="match status" value="1"/>
</dbReference>
<comment type="subcellular location">
    <subcellularLocation>
        <location evidence="2">Cell membrane</location>
        <topology evidence="2">Lipid-anchor</topology>
    </subcellularLocation>
</comment>
<dbReference type="PROSITE" id="PS51257">
    <property type="entry name" value="PROKAR_LIPOPROTEIN"/>
    <property type="match status" value="1"/>
</dbReference>
<organism evidence="3 4">
    <name type="scientific">Caballeronia fortuita</name>
    <dbReference type="NCBI Taxonomy" id="1777138"/>
    <lineage>
        <taxon>Bacteria</taxon>
        <taxon>Pseudomonadati</taxon>
        <taxon>Pseudomonadota</taxon>
        <taxon>Betaproteobacteria</taxon>
        <taxon>Burkholderiales</taxon>
        <taxon>Burkholderiaceae</taxon>
        <taxon>Caballeronia</taxon>
    </lineage>
</organism>
<name>A0A158AHR0_9BURK</name>
<dbReference type="PANTHER" id="PTHR30203:SF33">
    <property type="entry name" value="BLR4455 PROTEIN"/>
    <property type="match status" value="1"/>
</dbReference>
<dbReference type="GO" id="GO:0015562">
    <property type="term" value="F:efflux transmembrane transporter activity"/>
    <property type="evidence" value="ECO:0007669"/>
    <property type="project" value="InterPro"/>
</dbReference>
<reference evidence="3" key="1">
    <citation type="submission" date="2016-01" db="EMBL/GenBank/DDBJ databases">
        <authorList>
            <person name="Peeters C."/>
        </authorList>
    </citation>
    <scope>NUCLEOTIDE SEQUENCE</scope>
    <source>
        <strain evidence="3">LMG 29320</strain>
    </source>
</reference>
<dbReference type="Gene3D" id="2.20.200.10">
    <property type="entry name" value="Outer membrane efflux proteins (OEP)"/>
    <property type="match status" value="1"/>
</dbReference>
<dbReference type="EMBL" id="FCNX02000003">
    <property type="protein sequence ID" value="SAK57441.1"/>
    <property type="molecule type" value="Genomic_DNA"/>
</dbReference>
<keyword evidence="2" id="KW-0472">Membrane</keyword>
<dbReference type="InterPro" id="IPR010131">
    <property type="entry name" value="MdtP/NodT-like"/>
</dbReference>
<keyword evidence="2" id="KW-0812">Transmembrane</keyword>